<comment type="caution">
    <text evidence="1">The sequence shown here is derived from an EMBL/GenBank/DDBJ whole genome shotgun (WGS) entry which is preliminary data.</text>
</comment>
<dbReference type="AlphaFoldDB" id="A0A4Q9LFG1"/>
<proteinExistence type="predicted"/>
<evidence type="ECO:0000313" key="1">
    <source>
        <dbReference type="EMBL" id="TBU06769.1"/>
    </source>
</evidence>
<evidence type="ECO:0008006" key="3">
    <source>
        <dbReference type="Google" id="ProtNLM"/>
    </source>
</evidence>
<dbReference type="Proteomes" id="UP000291404">
    <property type="component" value="Unassembled WGS sequence"/>
</dbReference>
<keyword evidence="2" id="KW-1185">Reference proteome</keyword>
<organism evidence="1 2">
    <name type="scientific">Hamiltosporidium magnivora</name>
    <dbReference type="NCBI Taxonomy" id="148818"/>
    <lineage>
        <taxon>Eukaryota</taxon>
        <taxon>Fungi</taxon>
        <taxon>Fungi incertae sedis</taxon>
        <taxon>Microsporidia</taxon>
        <taxon>Dubosqiidae</taxon>
        <taxon>Hamiltosporidium</taxon>
    </lineage>
</organism>
<dbReference type="VEuPathDB" id="MicrosporidiaDB:CWI39_0070p0020"/>
<reference evidence="1 2" key="1">
    <citation type="submission" date="2017-12" db="EMBL/GenBank/DDBJ databases">
        <authorList>
            <person name="Pombert J.-F."/>
            <person name="Haag K.L."/>
            <person name="Ebert D."/>
        </authorList>
    </citation>
    <scope>NUCLEOTIDE SEQUENCE [LARGE SCALE GENOMIC DNA]</scope>
    <source>
        <strain evidence="1">BE-OM-2</strain>
    </source>
</reference>
<dbReference type="EMBL" id="PITI01000384">
    <property type="protein sequence ID" value="TBU06769.1"/>
    <property type="molecule type" value="Genomic_DNA"/>
</dbReference>
<sequence>MFITNKMINLTILILYNLTSFGSIGSYKFTFRFKVSKNCQILFFREKNDNILSPHEKIYDYKFEILNFNNPMPYNNKRNCFVYRKNNYINFQVLNEILLSNTIGNKYKEGIFECNYDLSYFLRLSKDITAIPDEITEYKFKCILLTLHHLKGVENKHLVKFFWALMYKTCNIRANKYKRRLFKFEEIFDPEFSSLIDFYIKHNLVRAFLNNYMMKYVCCDGNIVLLDNDNESFNNSLFDENIPYKNLLINNYKVFCKLENILRNPNTFNCFQTLLNELNVKSLIINDYKARETSDINTDFYIFSMHVYKSIIIVDFVRTHSSLFLNRVNDLIERNIEYLSLINFIVYRAELISILNKQKLKGLVLNYVNTVENIDVIEDFIKFSGTLEYIDFREIGIYFTWWYNIFETTNIRKIILSFSNLFTQKKFIIEFCRIELYKNILYLEIMFCNVGINTEFFVSLAHFKSLQTFKISRFKTTPTSEALLSKAIVGMNNLVCLSIQQYSISSNCYNNLFKMQQIKFLNLINFDLGKYILRISFFPEYTSVIRINLMSMNISRASLKEIFKLENLIDLRLKCCFFQPFSDPNFTSFMSRNIRALDFYGANLKDIKCISILNNLSCVESLDLSDTGLPPGYLVNLSSNCNLSLRSLSYELNILDKNDLSRIEKLVVLEELKLSKCKLLGCSFSEIGDFCGFFNSLSNLDLEFVKIKIEDFQYFKRFKHLKKLRCRHFGFDLDVLKCFFVSSNINKFSTDSIDEETFNSSLGKILYEKNIDILD</sequence>
<dbReference type="VEuPathDB" id="MicrosporidiaDB:CWI36_0384p0020"/>
<accession>A0A4Q9LFG1</accession>
<evidence type="ECO:0000313" key="2">
    <source>
        <dbReference type="Proteomes" id="UP000291404"/>
    </source>
</evidence>
<name>A0A4Q9LFG1_9MICR</name>
<dbReference type="Gene3D" id="3.80.10.10">
    <property type="entry name" value="Ribonuclease Inhibitor"/>
    <property type="match status" value="2"/>
</dbReference>
<gene>
    <name evidence="1" type="ORF">CWI36_0384p0020</name>
</gene>
<dbReference type="SUPFAM" id="SSF52047">
    <property type="entry name" value="RNI-like"/>
    <property type="match status" value="1"/>
</dbReference>
<dbReference type="InterPro" id="IPR032675">
    <property type="entry name" value="LRR_dom_sf"/>
</dbReference>
<protein>
    <recommendedName>
        <fullName evidence="3">Leucine-rich repeat-containing protein</fullName>
    </recommendedName>
</protein>